<evidence type="ECO:0000256" key="2">
    <source>
        <dbReference type="ARBA" id="ARBA00022729"/>
    </source>
</evidence>
<protein>
    <submittedName>
        <fullName evidence="4">Amino acid ABC transporter substrate-binding protein (PAAT family)</fullName>
    </submittedName>
</protein>
<comment type="caution">
    <text evidence="4">The sequence shown here is derived from an EMBL/GenBank/DDBJ whole genome shotgun (WGS) entry which is preliminary data.</text>
</comment>
<dbReference type="SMART" id="SM00062">
    <property type="entry name" value="PBPb"/>
    <property type="match status" value="1"/>
</dbReference>
<evidence type="ECO:0000256" key="1">
    <source>
        <dbReference type="ARBA" id="ARBA00010333"/>
    </source>
</evidence>
<proteinExistence type="inferred from homology"/>
<sequence length="268" mass="29531">MRIWSWLTPLVLSLALAACQRESAVEAQTVAAATPPPCKLRVGWDPWEPYQYEGADGSMQGLDVEIIRLIGGDADCELEFIRGNWGELLGRLREGETHVLMAATPTEERRAFAHFSPAYRSESFALYTRAEDADAYAAQGLAELVADERRIAVTDGYYYGEAATQLILGEQTGKAFVSAPIVELNYTRLAGGEVDALLDDPFVAAAVLRRKGLDQRISRHPLQIHSGEVSLMYSQAGVDEAVLKRLDRALMQRKTDGSLAQLIAKYQN</sequence>
<dbReference type="AlphaFoldDB" id="A0A318E6X3"/>
<organism evidence="4 5">
    <name type="scientific">Sinimarinibacterium flocculans</name>
    <dbReference type="NCBI Taxonomy" id="985250"/>
    <lineage>
        <taxon>Bacteria</taxon>
        <taxon>Pseudomonadati</taxon>
        <taxon>Pseudomonadota</taxon>
        <taxon>Gammaproteobacteria</taxon>
        <taxon>Nevskiales</taxon>
        <taxon>Nevskiaceae</taxon>
        <taxon>Sinimarinibacterium</taxon>
    </lineage>
</organism>
<evidence type="ECO:0000313" key="5">
    <source>
        <dbReference type="Proteomes" id="UP000248330"/>
    </source>
</evidence>
<accession>A0A318E6X3</accession>
<dbReference type="SUPFAM" id="SSF53850">
    <property type="entry name" value="Periplasmic binding protein-like II"/>
    <property type="match status" value="1"/>
</dbReference>
<dbReference type="OrthoDB" id="9768183at2"/>
<dbReference type="PANTHER" id="PTHR35936">
    <property type="entry name" value="MEMBRANE-BOUND LYTIC MUREIN TRANSGLYCOSYLASE F"/>
    <property type="match status" value="1"/>
</dbReference>
<evidence type="ECO:0000313" key="4">
    <source>
        <dbReference type="EMBL" id="PXV64251.1"/>
    </source>
</evidence>
<dbReference type="PANTHER" id="PTHR35936:SF35">
    <property type="entry name" value="L-CYSTINE-BINDING PROTEIN TCYJ"/>
    <property type="match status" value="1"/>
</dbReference>
<reference evidence="4 5" key="1">
    <citation type="submission" date="2018-04" db="EMBL/GenBank/DDBJ databases">
        <title>Genomic Encyclopedia of Type Strains, Phase IV (KMG-IV): sequencing the most valuable type-strain genomes for metagenomic binning, comparative biology and taxonomic classification.</title>
        <authorList>
            <person name="Goeker M."/>
        </authorList>
    </citation>
    <scope>NUCLEOTIDE SEQUENCE [LARGE SCALE GENOMIC DNA]</scope>
    <source>
        <strain evidence="4 5">DSM 104150</strain>
    </source>
</reference>
<dbReference type="Proteomes" id="UP000248330">
    <property type="component" value="Unassembled WGS sequence"/>
</dbReference>
<dbReference type="PROSITE" id="PS51257">
    <property type="entry name" value="PROKAR_LIPOPROTEIN"/>
    <property type="match status" value="1"/>
</dbReference>
<dbReference type="EMBL" id="QICN01000013">
    <property type="protein sequence ID" value="PXV64251.1"/>
    <property type="molecule type" value="Genomic_DNA"/>
</dbReference>
<comment type="similarity">
    <text evidence="1">Belongs to the bacterial solute-binding protein 3 family.</text>
</comment>
<dbReference type="Pfam" id="PF00497">
    <property type="entry name" value="SBP_bac_3"/>
    <property type="match status" value="1"/>
</dbReference>
<dbReference type="InterPro" id="IPR001638">
    <property type="entry name" value="Solute-binding_3/MltF_N"/>
</dbReference>
<gene>
    <name evidence="4" type="ORF">C8D93_11345</name>
</gene>
<dbReference type="RefSeq" id="WP_110266710.1">
    <property type="nucleotide sequence ID" value="NZ_CAWNXA010000013.1"/>
</dbReference>
<keyword evidence="5" id="KW-1185">Reference proteome</keyword>
<dbReference type="Gene3D" id="3.40.190.10">
    <property type="entry name" value="Periplasmic binding protein-like II"/>
    <property type="match status" value="2"/>
</dbReference>
<feature type="domain" description="Solute-binding protein family 3/N-terminal" evidence="3">
    <location>
        <begin position="39"/>
        <end position="268"/>
    </location>
</feature>
<name>A0A318E6X3_9GAMM</name>
<evidence type="ECO:0000259" key="3">
    <source>
        <dbReference type="SMART" id="SM00062"/>
    </source>
</evidence>
<keyword evidence="2" id="KW-0732">Signal</keyword>